<dbReference type="InterPro" id="IPR010255">
    <property type="entry name" value="Haem_peroxidase_sf"/>
</dbReference>
<keyword evidence="2" id="KW-1185">Reference proteome</keyword>
<dbReference type="GO" id="GO:0004601">
    <property type="term" value="F:peroxidase activity"/>
    <property type="evidence" value="ECO:0007669"/>
    <property type="project" value="InterPro"/>
</dbReference>
<dbReference type="GO" id="GO:0006979">
    <property type="term" value="P:response to oxidative stress"/>
    <property type="evidence" value="ECO:0007669"/>
    <property type="project" value="InterPro"/>
</dbReference>
<sequence length="101" mass="10687">MAGDPEIGPTIEIYANDQAFFFATYSTAFEKMLNLTVTPLTLILTHAVDLSIVAQATAASNNRVTLNPMPPRRTHPGPATGIKCGFVPLGNSPSVGTPFGR</sequence>
<dbReference type="SUPFAM" id="SSF48113">
    <property type="entry name" value="Heme-dependent peroxidases"/>
    <property type="match status" value="1"/>
</dbReference>
<dbReference type="EMBL" id="KZ999075">
    <property type="protein sequence ID" value="RKO85441.1"/>
    <property type="molecule type" value="Genomic_DNA"/>
</dbReference>
<protein>
    <submittedName>
        <fullName evidence="1">Uncharacterized protein</fullName>
    </submittedName>
</protein>
<organism evidence="1 2">
    <name type="scientific">Blyttiomyces helicus</name>
    <dbReference type="NCBI Taxonomy" id="388810"/>
    <lineage>
        <taxon>Eukaryota</taxon>
        <taxon>Fungi</taxon>
        <taxon>Fungi incertae sedis</taxon>
        <taxon>Chytridiomycota</taxon>
        <taxon>Chytridiomycota incertae sedis</taxon>
        <taxon>Chytridiomycetes</taxon>
        <taxon>Chytridiomycetes incertae sedis</taxon>
        <taxon>Blyttiomyces</taxon>
    </lineage>
</organism>
<name>A0A4P9W006_9FUNG</name>
<dbReference type="GO" id="GO:0020037">
    <property type="term" value="F:heme binding"/>
    <property type="evidence" value="ECO:0007669"/>
    <property type="project" value="InterPro"/>
</dbReference>
<evidence type="ECO:0000313" key="2">
    <source>
        <dbReference type="Proteomes" id="UP000269721"/>
    </source>
</evidence>
<dbReference type="Proteomes" id="UP000269721">
    <property type="component" value="Unassembled WGS sequence"/>
</dbReference>
<reference evidence="2" key="1">
    <citation type="journal article" date="2018" name="Nat. Microbiol.">
        <title>Leveraging single-cell genomics to expand the fungal tree of life.</title>
        <authorList>
            <person name="Ahrendt S.R."/>
            <person name="Quandt C.A."/>
            <person name="Ciobanu D."/>
            <person name="Clum A."/>
            <person name="Salamov A."/>
            <person name="Andreopoulos B."/>
            <person name="Cheng J.F."/>
            <person name="Woyke T."/>
            <person name="Pelin A."/>
            <person name="Henrissat B."/>
            <person name="Reynolds N.K."/>
            <person name="Benny G.L."/>
            <person name="Smith M.E."/>
            <person name="James T.Y."/>
            <person name="Grigoriev I.V."/>
        </authorList>
    </citation>
    <scope>NUCLEOTIDE SEQUENCE [LARGE SCALE GENOMIC DNA]</scope>
</reference>
<gene>
    <name evidence="1" type="ORF">BDK51DRAFT_28969</name>
</gene>
<dbReference type="AlphaFoldDB" id="A0A4P9W006"/>
<accession>A0A4P9W006</accession>
<evidence type="ECO:0000313" key="1">
    <source>
        <dbReference type="EMBL" id="RKO85441.1"/>
    </source>
</evidence>
<proteinExistence type="predicted"/>